<name>A0ABV7D9Z6_9HYPH</name>
<feature type="transmembrane region" description="Helical" evidence="1">
    <location>
        <begin position="33"/>
        <end position="56"/>
    </location>
</feature>
<accession>A0ABV7D9Z6</accession>
<sequence length="197" mass="21265">MRADPSRPETGGGVLRRLRRIVEDRRGAGAVEFAIVAPLLIMGYVGAFEVSVAMTVARKVNRASSTVSDLLTQTQSVNKATLDTMKDVTNNILAPFTAASYSLKITGITVAADGKATVAWSRDEKAGTPYTKGTTVTLPSDMDAKSTFIVRTEFSVPHTILLMMPGLKDTKLNTLMLGKTSYFRQRVGEKVDCSDCP</sequence>
<gene>
    <name evidence="3" type="ORF">ACFOHH_01245</name>
</gene>
<organism evidence="3 4">
    <name type="scientific">Shinella pollutisoli</name>
    <dbReference type="NCBI Taxonomy" id="2250594"/>
    <lineage>
        <taxon>Bacteria</taxon>
        <taxon>Pseudomonadati</taxon>
        <taxon>Pseudomonadota</taxon>
        <taxon>Alphaproteobacteria</taxon>
        <taxon>Hyphomicrobiales</taxon>
        <taxon>Rhizobiaceae</taxon>
        <taxon>Shinella</taxon>
    </lineage>
</organism>
<dbReference type="RefSeq" id="WP_257316414.1">
    <property type="nucleotide sequence ID" value="NZ_JANFDG010000019.1"/>
</dbReference>
<keyword evidence="4" id="KW-1185">Reference proteome</keyword>
<comment type="caution">
    <text evidence="3">The sequence shown here is derived from an EMBL/GenBank/DDBJ whole genome shotgun (WGS) entry which is preliminary data.</text>
</comment>
<protein>
    <submittedName>
        <fullName evidence="3">TadE/TadG family type IV pilus assembly protein</fullName>
    </submittedName>
</protein>
<evidence type="ECO:0000313" key="4">
    <source>
        <dbReference type="Proteomes" id="UP001595377"/>
    </source>
</evidence>
<evidence type="ECO:0000313" key="3">
    <source>
        <dbReference type="EMBL" id="MFC3071725.1"/>
    </source>
</evidence>
<feature type="domain" description="TadE-like" evidence="2">
    <location>
        <begin position="27"/>
        <end position="66"/>
    </location>
</feature>
<dbReference type="Proteomes" id="UP001595377">
    <property type="component" value="Unassembled WGS sequence"/>
</dbReference>
<keyword evidence="1" id="KW-0472">Membrane</keyword>
<keyword evidence="1" id="KW-1133">Transmembrane helix</keyword>
<dbReference type="EMBL" id="JBHRSP010000001">
    <property type="protein sequence ID" value="MFC3071725.1"/>
    <property type="molecule type" value="Genomic_DNA"/>
</dbReference>
<dbReference type="InterPro" id="IPR012495">
    <property type="entry name" value="TadE-like_dom"/>
</dbReference>
<proteinExistence type="predicted"/>
<keyword evidence="1" id="KW-0812">Transmembrane</keyword>
<evidence type="ECO:0000259" key="2">
    <source>
        <dbReference type="Pfam" id="PF07811"/>
    </source>
</evidence>
<reference evidence="4" key="1">
    <citation type="journal article" date="2019" name="Int. J. Syst. Evol. Microbiol.">
        <title>The Global Catalogue of Microorganisms (GCM) 10K type strain sequencing project: providing services to taxonomists for standard genome sequencing and annotation.</title>
        <authorList>
            <consortium name="The Broad Institute Genomics Platform"/>
            <consortium name="The Broad Institute Genome Sequencing Center for Infectious Disease"/>
            <person name="Wu L."/>
            <person name="Ma J."/>
        </authorList>
    </citation>
    <scope>NUCLEOTIDE SEQUENCE [LARGE SCALE GENOMIC DNA]</scope>
    <source>
        <strain evidence="4">KCTC 52677</strain>
    </source>
</reference>
<dbReference type="Pfam" id="PF07811">
    <property type="entry name" value="TadE"/>
    <property type="match status" value="1"/>
</dbReference>
<evidence type="ECO:0000256" key="1">
    <source>
        <dbReference type="SAM" id="Phobius"/>
    </source>
</evidence>